<comment type="caution">
    <text evidence="7">The sequence shown here is derived from an EMBL/GenBank/DDBJ whole genome shotgun (WGS) entry which is preliminary data.</text>
</comment>
<dbReference type="Proteomes" id="UP001629953">
    <property type="component" value="Unassembled WGS sequence"/>
</dbReference>
<dbReference type="PROSITE" id="PS01183">
    <property type="entry name" value="UBIE_1"/>
    <property type="match status" value="1"/>
</dbReference>
<dbReference type="EC" id="2.1.1.201" evidence="6"/>
<keyword evidence="1 6" id="KW-0474">Menaquinone biosynthesis</keyword>
<name>A0ABW9G8I3_9GAMM</name>
<organism evidence="7 8">
    <name type="scientific">Celerinatantimonas yamalensis</name>
    <dbReference type="NCBI Taxonomy" id="559956"/>
    <lineage>
        <taxon>Bacteria</taxon>
        <taxon>Pseudomonadati</taxon>
        <taxon>Pseudomonadota</taxon>
        <taxon>Gammaproteobacteria</taxon>
        <taxon>Celerinatantimonadaceae</taxon>
        <taxon>Celerinatantimonas</taxon>
    </lineage>
</organism>
<keyword evidence="2 6" id="KW-0489">Methyltransferase</keyword>
<dbReference type="NCBIfam" id="NF001244">
    <property type="entry name" value="PRK00216.1-5"/>
    <property type="match status" value="1"/>
</dbReference>
<dbReference type="NCBIfam" id="NF001242">
    <property type="entry name" value="PRK00216.1-3"/>
    <property type="match status" value="1"/>
</dbReference>
<proteinExistence type="inferred from homology"/>
<evidence type="ECO:0000256" key="1">
    <source>
        <dbReference type="ARBA" id="ARBA00022428"/>
    </source>
</evidence>
<dbReference type="GO" id="GO:0032259">
    <property type="term" value="P:methylation"/>
    <property type="evidence" value="ECO:0007669"/>
    <property type="project" value="UniProtKB-KW"/>
</dbReference>
<feature type="binding site" evidence="6">
    <location>
        <position position="95"/>
    </location>
    <ligand>
        <name>S-adenosyl-L-methionine</name>
        <dbReference type="ChEBI" id="CHEBI:59789"/>
    </ligand>
</feature>
<evidence type="ECO:0000256" key="6">
    <source>
        <dbReference type="HAMAP-Rule" id="MF_01813"/>
    </source>
</evidence>
<dbReference type="NCBIfam" id="NF001240">
    <property type="entry name" value="PRK00216.1-1"/>
    <property type="match status" value="1"/>
</dbReference>
<feature type="binding site" evidence="6">
    <location>
        <position position="74"/>
    </location>
    <ligand>
        <name>S-adenosyl-L-methionine</name>
        <dbReference type="ChEBI" id="CHEBI:59789"/>
    </ligand>
</feature>
<keyword evidence="5 6" id="KW-0949">S-adenosyl-L-methionine</keyword>
<keyword evidence="8" id="KW-1185">Reference proteome</keyword>
<evidence type="ECO:0000256" key="4">
    <source>
        <dbReference type="ARBA" id="ARBA00022688"/>
    </source>
</evidence>
<feature type="binding site" evidence="6">
    <location>
        <position position="140"/>
    </location>
    <ligand>
        <name>S-adenosyl-L-methionine</name>
        <dbReference type="ChEBI" id="CHEBI:59789"/>
    </ligand>
</feature>
<dbReference type="SUPFAM" id="SSF53335">
    <property type="entry name" value="S-adenosyl-L-methionine-dependent methyltransferases"/>
    <property type="match status" value="1"/>
</dbReference>
<comment type="pathway">
    <text evidence="6">Quinol/quinone metabolism; menaquinone biosynthesis; menaquinol from 1,4-dihydroxy-2-naphthoate: step 2/2.</text>
</comment>
<keyword evidence="3 6" id="KW-0808">Transferase</keyword>
<sequence>MNKHEDETTDFGFTQVDKSKKADLVADVFHSVAAKYDIMNDLMSMGIHRLWKRFTIDRSGIRPGQKVLDLAGGTGDLTAKFSRLTGPTGQVVLADINDSMLKVGRAKLRNRGIADNVRFVQANAEALPFPDDFFDLITISFGLRNVTDKDKALASMFRVLKPGGRLLILEFSKPQYQLLSKVYDQYSFRVLPMMGKLIAQDSDSYRYLAESIRMHPDQETLKGMMEQVGFEKVEYFNLTGGIVALHRGYKF</sequence>
<dbReference type="GO" id="GO:0043770">
    <property type="term" value="F:demethylmenaquinone methyltransferase activity"/>
    <property type="evidence" value="ECO:0007669"/>
    <property type="project" value="UniProtKB-EC"/>
</dbReference>
<reference evidence="7 8" key="1">
    <citation type="journal article" date="2013" name="Int. J. Syst. Evol. Microbiol.">
        <title>Celerinatantimonas yamalensis sp. nov., a cold-adapted diazotrophic bacterium from a cold permafrost brine.</title>
        <authorList>
            <person name="Shcherbakova V."/>
            <person name="Chuvilskaya N."/>
            <person name="Rivkina E."/>
            <person name="Demidov N."/>
            <person name="Uchaeva V."/>
            <person name="Suetin S."/>
            <person name="Suzina N."/>
            <person name="Gilichinsky D."/>
        </authorList>
    </citation>
    <scope>NUCLEOTIDE SEQUENCE [LARGE SCALE GENOMIC DNA]</scope>
    <source>
        <strain evidence="7 8">C7</strain>
    </source>
</reference>
<comment type="catalytic activity">
    <reaction evidence="6">
        <text>a 2-demethylmenaquinol + S-adenosyl-L-methionine = a menaquinol + S-adenosyl-L-homocysteine + H(+)</text>
        <dbReference type="Rhea" id="RHEA:42640"/>
        <dbReference type="Rhea" id="RHEA-COMP:9539"/>
        <dbReference type="Rhea" id="RHEA-COMP:9563"/>
        <dbReference type="ChEBI" id="CHEBI:15378"/>
        <dbReference type="ChEBI" id="CHEBI:18151"/>
        <dbReference type="ChEBI" id="CHEBI:55437"/>
        <dbReference type="ChEBI" id="CHEBI:57856"/>
        <dbReference type="ChEBI" id="CHEBI:59789"/>
        <dbReference type="EC" id="2.1.1.163"/>
    </reaction>
</comment>
<dbReference type="RefSeq" id="WP_408624263.1">
    <property type="nucleotide sequence ID" value="NZ_JBEQCT010000006.1"/>
</dbReference>
<keyword evidence="4 6" id="KW-0831">Ubiquinone biosynthesis</keyword>
<comment type="catalytic activity">
    <reaction evidence="6">
        <text>a 2-methoxy-6-(all-trans-polyprenyl)benzene-1,4-diol + S-adenosyl-L-methionine = a 5-methoxy-2-methyl-3-(all-trans-polyprenyl)benzene-1,4-diol + S-adenosyl-L-homocysteine + H(+)</text>
        <dbReference type="Rhea" id="RHEA:28286"/>
        <dbReference type="Rhea" id="RHEA-COMP:10858"/>
        <dbReference type="Rhea" id="RHEA-COMP:10859"/>
        <dbReference type="ChEBI" id="CHEBI:15378"/>
        <dbReference type="ChEBI" id="CHEBI:57856"/>
        <dbReference type="ChEBI" id="CHEBI:59789"/>
        <dbReference type="ChEBI" id="CHEBI:84166"/>
        <dbReference type="ChEBI" id="CHEBI:84167"/>
        <dbReference type="EC" id="2.1.1.201"/>
    </reaction>
</comment>
<dbReference type="Pfam" id="PF01209">
    <property type="entry name" value="Ubie_methyltran"/>
    <property type="match status" value="1"/>
</dbReference>
<gene>
    <name evidence="6 7" type="primary">ubiE</name>
    <name evidence="7" type="ORF">ABUE30_13210</name>
</gene>
<dbReference type="InterPro" id="IPR004033">
    <property type="entry name" value="UbiE/COQ5_MeTrFase"/>
</dbReference>
<dbReference type="NCBIfam" id="TIGR01934">
    <property type="entry name" value="MenG_MenH_UbiE"/>
    <property type="match status" value="1"/>
</dbReference>
<evidence type="ECO:0000256" key="2">
    <source>
        <dbReference type="ARBA" id="ARBA00022603"/>
    </source>
</evidence>
<feature type="binding site" evidence="6">
    <location>
        <begin position="123"/>
        <end position="124"/>
    </location>
    <ligand>
        <name>S-adenosyl-L-methionine</name>
        <dbReference type="ChEBI" id="CHEBI:59789"/>
    </ligand>
</feature>
<dbReference type="CDD" id="cd02440">
    <property type="entry name" value="AdoMet_MTases"/>
    <property type="match status" value="1"/>
</dbReference>
<dbReference type="PROSITE" id="PS01184">
    <property type="entry name" value="UBIE_2"/>
    <property type="match status" value="1"/>
</dbReference>
<evidence type="ECO:0000256" key="3">
    <source>
        <dbReference type="ARBA" id="ARBA00022679"/>
    </source>
</evidence>
<dbReference type="EMBL" id="JBEQCT010000006">
    <property type="protein sequence ID" value="MFM2486004.1"/>
    <property type="molecule type" value="Genomic_DNA"/>
</dbReference>
<comment type="pathway">
    <text evidence="6">Cofactor biosynthesis; ubiquinone biosynthesis.</text>
</comment>
<dbReference type="InterPro" id="IPR023576">
    <property type="entry name" value="UbiE/COQ5_MeTrFase_CS"/>
</dbReference>
<dbReference type="GO" id="GO:0008425">
    <property type="term" value="F:2-methoxy-6-polyprenyl-1,4-benzoquinol methyltransferase activity"/>
    <property type="evidence" value="ECO:0007669"/>
    <property type="project" value="UniProtKB-EC"/>
</dbReference>
<comment type="function">
    <text evidence="6">Methyltransferase required for the conversion of demethylmenaquinol (DMKH2) to menaquinol (MKH2) and the conversion of 2-polyprenyl-6-methoxy-1,4-benzoquinol (DDMQH2) to 2-polyprenyl-3-methyl-6-methoxy-1,4-benzoquinol (DMQH2).</text>
</comment>
<dbReference type="EC" id="2.1.1.163" evidence="6"/>
<evidence type="ECO:0000313" key="7">
    <source>
        <dbReference type="EMBL" id="MFM2486004.1"/>
    </source>
</evidence>
<protein>
    <recommendedName>
        <fullName evidence="6">Ubiquinone/menaquinone biosynthesis C-methyltransferase UbiE</fullName>
        <ecNumber evidence="6">2.1.1.163</ecNumber>
        <ecNumber evidence="6">2.1.1.201</ecNumber>
    </recommendedName>
    <alternativeName>
        <fullName evidence="6">2-methoxy-6-polyprenyl-1,4-benzoquinol methylase</fullName>
    </alternativeName>
    <alternativeName>
        <fullName evidence="6">Demethylmenaquinone methyltransferase</fullName>
    </alternativeName>
</protein>
<accession>A0ABW9G8I3</accession>
<dbReference type="HAMAP" id="MF_01813">
    <property type="entry name" value="MenG_UbiE_methyltr"/>
    <property type="match status" value="1"/>
</dbReference>
<evidence type="ECO:0000256" key="5">
    <source>
        <dbReference type="ARBA" id="ARBA00022691"/>
    </source>
</evidence>
<dbReference type="PROSITE" id="PS51608">
    <property type="entry name" value="SAM_MT_UBIE"/>
    <property type="match status" value="1"/>
</dbReference>
<dbReference type="InterPro" id="IPR029063">
    <property type="entry name" value="SAM-dependent_MTases_sf"/>
</dbReference>
<evidence type="ECO:0000313" key="8">
    <source>
        <dbReference type="Proteomes" id="UP001629953"/>
    </source>
</evidence>
<comment type="similarity">
    <text evidence="6">Belongs to the class I-like SAM-binding methyltransferase superfamily. MenG/UbiE family.</text>
</comment>
<dbReference type="PANTHER" id="PTHR43591:SF24">
    <property type="entry name" value="2-METHOXY-6-POLYPRENYL-1,4-BENZOQUINOL METHYLASE, MITOCHONDRIAL"/>
    <property type="match status" value="1"/>
</dbReference>
<dbReference type="PANTHER" id="PTHR43591">
    <property type="entry name" value="METHYLTRANSFERASE"/>
    <property type="match status" value="1"/>
</dbReference>
<dbReference type="Gene3D" id="3.40.50.150">
    <property type="entry name" value="Vaccinia Virus protein VP39"/>
    <property type="match status" value="1"/>
</dbReference>